<keyword evidence="1" id="KW-0732">Signal</keyword>
<dbReference type="AlphaFoldDB" id="A0A7W8DXW3"/>
<protein>
    <submittedName>
        <fullName evidence="2">Uncharacterized protein</fullName>
    </submittedName>
</protein>
<keyword evidence="3" id="KW-1185">Reference proteome</keyword>
<organism evidence="2 3">
    <name type="scientific">Rhodopseudomonas rhenobacensis</name>
    <dbReference type="NCBI Taxonomy" id="87461"/>
    <lineage>
        <taxon>Bacteria</taxon>
        <taxon>Pseudomonadati</taxon>
        <taxon>Pseudomonadota</taxon>
        <taxon>Alphaproteobacteria</taxon>
        <taxon>Hyphomicrobiales</taxon>
        <taxon>Nitrobacteraceae</taxon>
        <taxon>Rhodopseudomonas</taxon>
    </lineage>
</organism>
<evidence type="ECO:0000313" key="2">
    <source>
        <dbReference type="EMBL" id="MBB5046308.1"/>
    </source>
</evidence>
<evidence type="ECO:0000313" key="3">
    <source>
        <dbReference type="Proteomes" id="UP000542353"/>
    </source>
</evidence>
<feature type="signal peptide" evidence="1">
    <location>
        <begin position="1"/>
        <end position="21"/>
    </location>
</feature>
<feature type="chain" id="PRO_5030966329" evidence="1">
    <location>
        <begin position="22"/>
        <end position="354"/>
    </location>
</feature>
<accession>A0A7W8DXW3</accession>
<name>A0A7W8DXW3_9BRAD</name>
<sequence length="354" mass="38852">MPLRIAALSLVGFLRAGAALAALLSASALSAEDIKYEHYIADTNQVPIVAYFGDLGAFATLVNRGQRAADSYRLPAYDIDPRREACFPGFPGNPRLPQNYPTPNLTRVIDLAGRFAADLPAGTAAEITGNVKLVQRFSGTLKTVTMEALQPADVAKYFSKDFCPFLRSTIEQHRSDADRLLIGDVYYVDGDFKIDYELTITGSLSANALTDLSKLLAKIGLKNVSLGASVSGSMQQLNTVSYTMRPDVAAAMRPYYLDADDLKIVTEKYLKTGVATSLKTFVNDETRLRSYLADFPDLRQRLQTDPWAAIASSKDLVEFDAGNETHRDYVAFQAAVSNSRRILGLPFVEPKRRT</sequence>
<dbReference type="RefSeq" id="WP_184255045.1">
    <property type="nucleotide sequence ID" value="NZ_JACHIH010000004.1"/>
</dbReference>
<comment type="caution">
    <text evidence="2">The sequence shown here is derived from an EMBL/GenBank/DDBJ whole genome shotgun (WGS) entry which is preliminary data.</text>
</comment>
<evidence type="ECO:0000256" key="1">
    <source>
        <dbReference type="SAM" id="SignalP"/>
    </source>
</evidence>
<proteinExistence type="predicted"/>
<reference evidence="2 3" key="1">
    <citation type="submission" date="2020-08" db="EMBL/GenBank/DDBJ databases">
        <title>Genomic Encyclopedia of Type Strains, Phase IV (KMG-IV): sequencing the most valuable type-strain genomes for metagenomic binning, comparative biology and taxonomic classification.</title>
        <authorList>
            <person name="Goeker M."/>
        </authorList>
    </citation>
    <scope>NUCLEOTIDE SEQUENCE [LARGE SCALE GENOMIC DNA]</scope>
    <source>
        <strain evidence="2 3">DSM 12706</strain>
    </source>
</reference>
<dbReference type="Proteomes" id="UP000542353">
    <property type="component" value="Unassembled WGS sequence"/>
</dbReference>
<gene>
    <name evidence="2" type="ORF">HNR60_001053</name>
</gene>
<dbReference type="EMBL" id="JACHIH010000004">
    <property type="protein sequence ID" value="MBB5046308.1"/>
    <property type="molecule type" value="Genomic_DNA"/>
</dbReference>